<dbReference type="NCBIfam" id="TIGR04335">
    <property type="entry name" value="AmmeMemoSam_A"/>
    <property type="match status" value="1"/>
</dbReference>
<proteinExistence type="predicted"/>
<sequence length="199" mass="22123">MPVTSSPTYNHKQIKQLLAVARQAINDYCSGIYQKPQLGHFDADLCRIGACFVTLEVAQKLQGCIGSIIANAPLIEEVYDKAHAAACQDPRFQPLEASQLAKLTIEVSVLSLPQRLAIKDEQTLLNYLGNHHVGVILSDGVRRAVFLPQVWEQLPEPEAFLHQLKLKGGWPSTYWNAMMRVDIFTVTSAKDAYATHHST</sequence>
<dbReference type="RefSeq" id="WP_212594039.1">
    <property type="nucleotide sequence ID" value="NZ_CP073587.1"/>
</dbReference>
<dbReference type="Gene3D" id="3.30.700.20">
    <property type="entry name" value="Hypothetical protein ph0010, domain 1"/>
    <property type="match status" value="1"/>
</dbReference>
<evidence type="ECO:0000313" key="3">
    <source>
        <dbReference type="Proteomes" id="UP000679575"/>
    </source>
</evidence>
<name>A0ABX7YQE8_9GAMM</name>
<dbReference type="InterPro" id="IPR027623">
    <property type="entry name" value="AmmeMemoSam_A"/>
</dbReference>
<feature type="domain" description="AMMECR1" evidence="1">
    <location>
        <begin position="12"/>
        <end position="199"/>
    </location>
</feature>
<gene>
    <name evidence="2" type="primary">amrA</name>
    <name evidence="2" type="ORF">KDN34_12215</name>
</gene>
<keyword evidence="3" id="KW-1185">Reference proteome</keyword>
<evidence type="ECO:0000259" key="1">
    <source>
        <dbReference type="PROSITE" id="PS51112"/>
    </source>
</evidence>
<organism evidence="2 3">
    <name type="scientific">Shewanella yunxiaonensis</name>
    <dbReference type="NCBI Taxonomy" id="2829809"/>
    <lineage>
        <taxon>Bacteria</taxon>
        <taxon>Pseudomonadati</taxon>
        <taxon>Pseudomonadota</taxon>
        <taxon>Gammaproteobacteria</taxon>
        <taxon>Alteromonadales</taxon>
        <taxon>Shewanellaceae</taxon>
        <taxon>Shewanella</taxon>
    </lineage>
</organism>
<dbReference type="Proteomes" id="UP000679575">
    <property type="component" value="Chromosome"/>
</dbReference>
<dbReference type="InterPro" id="IPR036071">
    <property type="entry name" value="AMMECR1_dom_sf"/>
</dbReference>
<dbReference type="Pfam" id="PF01871">
    <property type="entry name" value="AMMECR1"/>
    <property type="match status" value="1"/>
</dbReference>
<accession>A0ABX7YQE8</accession>
<dbReference type="SUPFAM" id="SSF143447">
    <property type="entry name" value="AMMECR1-like"/>
    <property type="match status" value="1"/>
</dbReference>
<dbReference type="EMBL" id="CP073587">
    <property type="protein sequence ID" value="QUN04989.1"/>
    <property type="molecule type" value="Genomic_DNA"/>
</dbReference>
<dbReference type="PROSITE" id="PS51112">
    <property type="entry name" value="AMMECR1"/>
    <property type="match status" value="1"/>
</dbReference>
<dbReference type="InterPro" id="IPR027485">
    <property type="entry name" value="AMMECR1_N"/>
</dbReference>
<evidence type="ECO:0000313" key="2">
    <source>
        <dbReference type="EMBL" id="QUN04989.1"/>
    </source>
</evidence>
<dbReference type="PANTHER" id="PTHR13016">
    <property type="entry name" value="AMMECR1 HOMOLOG"/>
    <property type="match status" value="1"/>
</dbReference>
<dbReference type="InterPro" id="IPR023473">
    <property type="entry name" value="AMMECR1"/>
</dbReference>
<protein>
    <submittedName>
        <fullName evidence="2">AmmeMemoRadiSam system protein A</fullName>
    </submittedName>
</protein>
<reference evidence="2 3" key="1">
    <citation type="submission" date="2021-04" db="EMBL/GenBank/DDBJ databases">
        <title>Novel species identification of genus Shewanella.</title>
        <authorList>
            <person name="Liu G."/>
        </authorList>
    </citation>
    <scope>NUCLEOTIDE SEQUENCE [LARGE SCALE GENOMIC DNA]</scope>
    <source>
        <strain evidence="2 3">FJAT-54481</strain>
    </source>
</reference>
<dbReference type="InterPro" id="IPR002733">
    <property type="entry name" value="AMMECR1_domain"/>
</dbReference>
<dbReference type="Gene3D" id="3.30.1490.150">
    <property type="entry name" value="Hypothetical protein ph0010, domain 2"/>
    <property type="match status" value="1"/>
</dbReference>
<dbReference type="PANTHER" id="PTHR13016:SF0">
    <property type="entry name" value="AMME SYNDROME CANDIDATE GENE 1 PROTEIN"/>
    <property type="match status" value="1"/>
</dbReference>